<reference evidence="1" key="1">
    <citation type="submission" date="2013-12" db="EMBL/GenBank/DDBJ databases">
        <title>A Varibaculum cambriense genome reconstructed from a premature infant gut community with otherwise low bacterial novelty that shifts toward anaerobic metabolism during the third week of life.</title>
        <authorList>
            <person name="Brown C.T."/>
            <person name="Sharon I."/>
            <person name="Thomas B.C."/>
            <person name="Castelle C.J."/>
            <person name="Morowitz M.J."/>
            <person name="Banfield J.F."/>
        </authorList>
    </citation>
    <scope>NUCLEOTIDE SEQUENCE</scope>
</reference>
<protein>
    <submittedName>
        <fullName evidence="1">Uncharacterized protein</fullName>
    </submittedName>
</protein>
<comment type="caution">
    <text evidence="1">The sequence shown here is derived from an EMBL/GenBank/DDBJ whole genome shotgun (WGS) entry which is preliminary data.</text>
</comment>
<accession>W1Y960</accession>
<proteinExistence type="predicted"/>
<name>W1Y960_9ZZZZ</name>
<gene>
    <name evidence="1" type="ORF">Q604_UNBC06968G0001</name>
</gene>
<feature type="non-terminal residue" evidence="1">
    <location>
        <position position="83"/>
    </location>
</feature>
<feature type="non-terminal residue" evidence="1">
    <location>
        <position position="1"/>
    </location>
</feature>
<dbReference type="AlphaFoldDB" id="W1Y960"/>
<organism evidence="1">
    <name type="scientific">human gut metagenome</name>
    <dbReference type="NCBI Taxonomy" id="408170"/>
    <lineage>
        <taxon>unclassified sequences</taxon>
        <taxon>metagenomes</taxon>
        <taxon>organismal metagenomes</taxon>
    </lineage>
</organism>
<evidence type="ECO:0000313" key="1">
    <source>
        <dbReference type="EMBL" id="ETJ39052.1"/>
    </source>
</evidence>
<dbReference type="EMBL" id="AZMM01006968">
    <property type="protein sequence ID" value="ETJ39052.1"/>
    <property type="molecule type" value="Genomic_DNA"/>
</dbReference>
<sequence length="83" mass="9709">KKKLSKIIILVVIFIFCLYGIKKVAGKFGIHILEKSNIETNYEHEWDNISKKDKKIIKKAISLAKKKEKLEYVWGEKGEIMTE</sequence>